<dbReference type="Proteomes" id="UP001361570">
    <property type="component" value="Unassembled WGS sequence"/>
</dbReference>
<evidence type="ECO:0000259" key="1">
    <source>
        <dbReference type="Pfam" id="PF05168"/>
    </source>
</evidence>
<gene>
    <name evidence="2" type="ORF">TEK04_18470</name>
</gene>
<proteinExistence type="predicted"/>
<comment type="caution">
    <text evidence="2">The sequence shown here is derived from an EMBL/GenBank/DDBJ whole genome shotgun (WGS) entry which is preliminary data.</text>
</comment>
<dbReference type="Gene3D" id="1.20.120.330">
    <property type="entry name" value="Nucleotidyltransferases domain 2"/>
    <property type="match status" value="1"/>
</dbReference>
<evidence type="ECO:0000313" key="3">
    <source>
        <dbReference type="Proteomes" id="UP001361570"/>
    </source>
</evidence>
<sequence length="153" mass="17296">MRWTQGRQEIDRLLADDHLERVPPNRKHADLLMAQARRHLASASKLTDDPEAGYAVLYDAARKALWAILANQGLRPTTRGSHLTAYQAVLAQLHPPLGEVLRPFDRIRRERRSAEYPNLDDPSLTAEDVVDDLPKVAAIVDVADRVLDRMSPY</sequence>
<dbReference type="InterPro" id="IPR007842">
    <property type="entry name" value="HEPN_dom"/>
</dbReference>
<keyword evidence="3" id="KW-1185">Reference proteome</keyword>
<dbReference type="EMBL" id="JBAPLU010000024">
    <property type="protein sequence ID" value="MEI4273709.1"/>
    <property type="molecule type" value="Genomic_DNA"/>
</dbReference>
<accession>A0ABU8E078</accession>
<reference evidence="2 3" key="1">
    <citation type="submission" date="2024-03" db="EMBL/GenBank/DDBJ databases">
        <title>Draft genome sequence of Klenkia sp. LSe6-5.</title>
        <authorList>
            <person name="Duangmal K."/>
            <person name="Chantavorakit T."/>
        </authorList>
    </citation>
    <scope>NUCLEOTIDE SEQUENCE [LARGE SCALE GENOMIC DNA]</scope>
    <source>
        <strain evidence="2 3">LSe6-5</strain>
    </source>
</reference>
<protein>
    <submittedName>
        <fullName evidence="2">HEPN domain-containing protein</fullName>
    </submittedName>
</protein>
<feature type="domain" description="HEPN" evidence="1">
    <location>
        <begin position="31"/>
        <end position="139"/>
    </location>
</feature>
<dbReference type="Pfam" id="PF05168">
    <property type="entry name" value="HEPN"/>
    <property type="match status" value="1"/>
</dbReference>
<evidence type="ECO:0000313" key="2">
    <source>
        <dbReference type="EMBL" id="MEI4273709.1"/>
    </source>
</evidence>
<dbReference type="RefSeq" id="WP_336405824.1">
    <property type="nucleotide sequence ID" value="NZ_JBAPLU010000024.1"/>
</dbReference>
<name>A0ABU8E078_9ACTN</name>
<organism evidence="2 3">
    <name type="scientific">Klenkia sesuvii</name>
    <dbReference type="NCBI Taxonomy" id="3103137"/>
    <lineage>
        <taxon>Bacteria</taxon>
        <taxon>Bacillati</taxon>
        <taxon>Actinomycetota</taxon>
        <taxon>Actinomycetes</taxon>
        <taxon>Geodermatophilales</taxon>
        <taxon>Geodermatophilaceae</taxon>
        <taxon>Klenkia</taxon>
    </lineage>
</organism>